<dbReference type="InterPro" id="IPR036188">
    <property type="entry name" value="FAD/NAD-bd_sf"/>
</dbReference>
<dbReference type="PANTHER" id="PTHR38663">
    <property type="match status" value="1"/>
</dbReference>
<evidence type="ECO:0000259" key="2">
    <source>
        <dbReference type="Pfam" id="PF13454"/>
    </source>
</evidence>
<sequence>MKDSIYPNYQMRKTRTEQAGPSPECPEYEWLIVGGGLQGCYFAGLLSHLCGRGKVAILDPQPRLLHRWLKRSDACHMKYMRSTSMHHLAPDPGDLLDFARISGYGEEHFTEPYLRPSLTLFNAHCRRVLETFRLGEIHICGRLCRLSKLDSGGWQVRYLDTEDRESGLRSQNILLALGDQGEYRPDSTLGEQYEQSPHLSSVDFSFDEVLAKTFRWQARKPKQASDICLVGGGISSAQMALYLLEQGLKVQIDSRYPLRSFQFDSDPGWLFKFLPKFRAETDLQKRWQIIMEERHKGSVPPRLYESLLGYQQQGRLLLGSREARDGSDSDGFGVCGAIPVVLATGLRYETPDWLLEVARELGLPLLRTAAGEKPALDSSLEWDSERAPGLYLTGRLAELFLGPSAGNISGARVAARYLPIESEHPGSFLGGGSYGYRDRT</sequence>
<dbReference type="InterPro" id="IPR038732">
    <property type="entry name" value="HpyO/CreE_NAD-binding"/>
</dbReference>
<dbReference type="Gene3D" id="3.50.50.60">
    <property type="entry name" value="FAD/NAD(P)-binding domain"/>
    <property type="match status" value="1"/>
</dbReference>
<dbReference type="PANTHER" id="PTHR38663:SF1">
    <property type="entry name" value="L-ORNITHINE N(5)-MONOOXYGENASE"/>
    <property type="match status" value="1"/>
</dbReference>
<gene>
    <name evidence="3" type="ORF">P0082_09510</name>
</gene>
<name>A0ABY8MFE1_9SPIO</name>
<dbReference type="Proteomes" id="UP001228690">
    <property type="component" value="Chromosome"/>
</dbReference>
<dbReference type="RefSeq" id="WP_326926898.1">
    <property type="nucleotide sequence ID" value="NZ_CP123443.1"/>
</dbReference>
<dbReference type="SUPFAM" id="SSF51905">
    <property type="entry name" value="FAD/NAD(P)-binding domain"/>
    <property type="match status" value="1"/>
</dbReference>
<dbReference type="Pfam" id="PF13454">
    <property type="entry name" value="NAD_binding_9"/>
    <property type="match status" value="1"/>
</dbReference>
<reference evidence="3 4" key="1">
    <citation type="submission" date="2023-04" db="EMBL/GenBank/DDBJ databases">
        <title>Spirochaete genome identified in red abalone sample constitutes a novel genus.</title>
        <authorList>
            <person name="Sharma S.P."/>
            <person name="Purcell C.M."/>
            <person name="Hyde J.R."/>
            <person name="Severin A.J."/>
        </authorList>
    </citation>
    <scope>NUCLEOTIDE SEQUENCE [LARGE SCALE GENOMIC DNA]</scope>
    <source>
        <strain evidence="3 4">SP-2023</strain>
    </source>
</reference>
<proteinExistence type="predicted"/>
<dbReference type="EMBL" id="CP123443">
    <property type="protein sequence ID" value="WGK68712.1"/>
    <property type="molecule type" value="Genomic_DNA"/>
</dbReference>
<evidence type="ECO:0000313" key="3">
    <source>
        <dbReference type="EMBL" id="WGK68712.1"/>
    </source>
</evidence>
<organism evidence="3 4">
    <name type="scientific">Candidatus Haliotispira prima</name>
    <dbReference type="NCBI Taxonomy" id="3034016"/>
    <lineage>
        <taxon>Bacteria</taxon>
        <taxon>Pseudomonadati</taxon>
        <taxon>Spirochaetota</taxon>
        <taxon>Spirochaetia</taxon>
        <taxon>Spirochaetales</taxon>
        <taxon>Spirochaetaceae</taxon>
        <taxon>Candidatus Haliotispira</taxon>
    </lineage>
</organism>
<feature type="domain" description="FAD-dependent urate hydroxylase HpyO/Asp monooxygenase CreE-like FAD/NAD(P)-binding" evidence="2">
    <location>
        <begin position="32"/>
        <end position="178"/>
    </location>
</feature>
<evidence type="ECO:0000256" key="1">
    <source>
        <dbReference type="SAM" id="MobiDB-lite"/>
    </source>
</evidence>
<evidence type="ECO:0000313" key="4">
    <source>
        <dbReference type="Proteomes" id="UP001228690"/>
    </source>
</evidence>
<accession>A0ABY8MFE1</accession>
<feature type="region of interest" description="Disordered" evidence="1">
    <location>
        <begin position="1"/>
        <end position="23"/>
    </location>
</feature>
<keyword evidence="4" id="KW-1185">Reference proteome</keyword>
<protein>
    <submittedName>
        <fullName evidence="3">FAD/NAD(P)-binding protein</fullName>
    </submittedName>
</protein>